<evidence type="ECO:0000313" key="4">
    <source>
        <dbReference type="Proteomes" id="UP000634136"/>
    </source>
</evidence>
<name>A0A834TDR0_9FABA</name>
<feature type="signal peptide" evidence="2">
    <location>
        <begin position="1"/>
        <end position="30"/>
    </location>
</feature>
<organism evidence="3 4">
    <name type="scientific">Senna tora</name>
    <dbReference type="NCBI Taxonomy" id="362788"/>
    <lineage>
        <taxon>Eukaryota</taxon>
        <taxon>Viridiplantae</taxon>
        <taxon>Streptophyta</taxon>
        <taxon>Embryophyta</taxon>
        <taxon>Tracheophyta</taxon>
        <taxon>Spermatophyta</taxon>
        <taxon>Magnoliopsida</taxon>
        <taxon>eudicotyledons</taxon>
        <taxon>Gunneridae</taxon>
        <taxon>Pentapetalae</taxon>
        <taxon>rosids</taxon>
        <taxon>fabids</taxon>
        <taxon>Fabales</taxon>
        <taxon>Fabaceae</taxon>
        <taxon>Caesalpinioideae</taxon>
        <taxon>Cassia clade</taxon>
        <taxon>Senna</taxon>
    </lineage>
</organism>
<dbReference type="Proteomes" id="UP000634136">
    <property type="component" value="Unassembled WGS sequence"/>
</dbReference>
<keyword evidence="4" id="KW-1185">Reference proteome</keyword>
<evidence type="ECO:0000313" key="3">
    <source>
        <dbReference type="EMBL" id="KAF7819474.1"/>
    </source>
</evidence>
<evidence type="ECO:0000256" key="2">
    <source>
        <dbReference type="SAM" id="SignalP"/>
    </source>
</evidence>
<feature type="chain" id="PRO_5032523340" evidence="2">
    <location>
        <begin position="31"/>
        <end position="511"/>
    </location>
</feature>
<feature type="region of interest" description="Disordered" evidence="1">
    <location>
        <begin position="178"/>
        <end position="208"/>
    </location>
</feature>
<keyword evidence="2" id="KW-0732">Signal</keyword>
<dbReference type="EMBL" id="JAAIUW010000008">
    <property type="protein sequence ID" value="KAF7819474.1"/>
    <property type="molecule type" value="Genomic_DNA"/>
</dbReference>
<gene>
    <name evidence="3" type="ORF">G2W53_024929</name>
</gene>
<accession>A0A834TDR0</accession>
<protein>
    <submittedName>
        <fullName evidence="3">Uncharacterized protein</fullName>
    </submittedName>
</protein>
<feature type="compositionally biased region" description="Pro residues" evidence="1">
    <location>
        <begin position="184"/>
        <end position="193"/>
    </location>
</feature>
<proteinExistence type="predicted"/>
<comment type="caution">
    <text evidence="3">The sequence shown here is derived from an EMBL/GenBank/DDBJ whole genome shotgun (WGS) entry which is preliminary data.</text>
</comment>
<dbReference type="AlphaFoldDB" id="A0A834TDR0"/>
<sequence>MNSSLCILRAKAASSSWFVIPLLVLPLALAEDDDDGDGAPAAFLASTSLGNRSCIVFQRTVFTVQDLVCTLGTFYHIYLLQIEGIFYKSCKIVESGSTLRLRLLLRLFLPYFSASSCDCHGRTCVLGSIKTLTTRFLSPMSLTSQNRFAQSAGSTAAVPNPGTLSFDPTFCSFFQSATDLSPSPSDPHPPPRTLPSGESDAPRLSDSPSAPPVSLCSCASHAPPPCTCTPPSPPPVPSLYLQVEKLVHVDEPHPLAHLACVQRAVREPRFLRLDPRPHAPRDVVPLLLKGLYHAIDVVLAVVIVDEPSLDADSGMVHHPLLHEPGLVSEHGAHAHRVGFPGRNPQLWSEPRHGYGGGDLLPLHPHGNLDGRSQPGVGVENNAGGGSAADDLLSDGNDVGEEEVLGGPEIPAVEALESVGISFSGGSEIEGLDEDDGGVVAVEEGFVGEWVPLVIVEEEVGGWETRGFGGGFEGERDIEAMWVEWAPNHLLVELSVLYLNGRLSGRGVGGVG</sequence>
<reference evidence="3" key="1">
    <citation type="submission" date="2020-09" db="EMBL/GenBank/DDBJ databases">
        <title>Genome-Enabled Discovery of Anthraquinone Biosynthesis in Senna tora.</title>
        <authorList>
            <person name="Kang S.-H."/>
            <person name="Pandey R.P."/>
            <person name="Lee C.-M."/>
            <person name="Sim J.-S."/>
            <person name="Jeong J.-T."/>
            <person name="Choi B.-S."/>
            <person name="Jung M."/>
            <person name="Ginzburg D."/>
            <person name="Zhao K."/>
            <person name="Won S.Y."/>
            <person name="Oh T.-J."/>
            <person name="Yu Y."/>
            <person name="Kim N.-H."/>
            <person name="Lee O.R."/>
            <person name="Lee T.-H."/>
            <person name="Bashyal P."/>
            <person name="Kim T.-S."/>
            <person name="Lee W.-H."/>
            <person name="Kawkins C."/>
            <person name="Kim C.-K."/>
            <person name="Kim J.S."/>
            <person name="Ahn B.O."/>
            <person name="Rhee S.Y."/>
            <person name="Sohng J.K."/>
        </authorList>
    </citation>
    <scope>NUCLEOTIDE SEQUENCE</scope>
    <source>
        <tissue evidence="3">Leaf</tissue>
    </source>
</reference>
<evidence type="ECO:0000256" key="1">
    <source>
        <dbReference type="SAM" id="MobiDB-lite"/>
    </source>
</evidence>